<dbReference type="Proteomes" id="UP000179145">
    <property type="component" value="Chromosome"/>
</dbReference>
<dbReference type="KEGG" id="kba:A0U89_12465"/>
<sequence length="237" mass="24419">MKRSLLLLLALAAPVARGAEMVAPPVMYAPNLWQGRQQAVVRVLDRIDSHVSTLTIPADGAGDYKTLHIAVHRCVDRPPTLASDAAMQVSITDNGNPDLKFDGWVMAREPSLATFRSALYNVSIVSCGGDAVAPNLAPLPQPAAPVVVSSTPSGAQDQPGDANDNGPSAPAPGSGPMQLAPPADEGAAPAARPASPAAPPSEESGPMQLTPPSDEPPVVQAPQGEHLPPPQPYSNRP</sequence>
<dbReference type="AlphaFoldDB" id="A0A1D8UW04"/>
<dbReference type="InterPro" id="IPR019225">
    <property type="entry name" value="DUF2155"/>
</dbReference>
<gene>
    <name evidence="3" type="ORF">A0U89_12465</name>
</gene>
<keyword evidence="4" id="KW-1185">Reference proteome</keyword>
<feature type="region of interest" description="Disordered" evidence="1">
    <location>
        <begin position="144"/>
        <end position="237"/>
    </location>
</feature>
<accession>A0A1D8UW04</accession>
<evidence type="ECO:0000313" key="4">
    <source>
        <dbReference type="Proteomes" id="UP000179145"/>
    </source>
</evidence>
<evidence type="ECO:0000313" key="3">
    <source>
        <dbReference type="EMBL" id="AOX17816.1"/>
    </source>
</evidence>
<dbReference type="Pfam" id="PF09923">
    <property type="entry name" value="DUF2155"/>
    <property type="match status" value="1"/>
</dbReference>
<feature type="compositionally biased region" description="Pro residues" evidence="1">
    <location>
        <begin position="227"/>
        <end position="237"/>
    </location>
</feature>
<dbReference type="OrthoDB" id="9810376at2"/>
<name>A0A1D8UW04_9PROT</name>
<feature type="compositionally biased region" description="Low complexity" evidence="1">
    <location>
        <begin position="166"/>
        <end position="206"/>
    </location>
</feature>
<keyword evidence="2" id="KW-0732">Signal</keyword>
<evidence type="ECO:0000256" key="2">
    <source>
        <dbReference type="SAM" id="SignalP"/>
    </source>
</evidence>
<dbReference type="eggNOG" id="COG4765">
    <property type="taxonomic scope" value="Bacteria"/>
</dbReference>
<protein>
    <submittedName>
        <fullName evidence="3">Uncharacterized protein</fullName>
    </submittedName>
</protein>
<evidence type="ECO:0000256" key="1">
    <source>
        <dbReference type="SAM" id="MobiDB-lite"/>
    </source>
</evidence>
<reference evidence="3 4" key="1">
    <citation type="journal article" date="2016" name="Microb. Cell Fact.">
        <title>Dissection of exopolysaccharide biosynthesis in Kozakia baliensis.</title>
        <authorList>
            <person name="Brandt J.U."/>
            <person name="Jakob F."/>
            <person name="Behr J."/>
            <person name="Geissler A.J."/>
            <person name="Vogel R.F."/>
        </authorList>
    </citation>
    <scope>NUCLEOTIDE SEQUENCE [LARGE SCALE GENOMIC DNA]</scope>
    <source>
        <strain evidence="3 4">DSM 14400</strain>
    </source>
</reference>
<proteinExistence type="predicted"/>
<dbReference type="STRING" id="153496.A0U89_12465"/>
<dbReference type="RefSeq" id="WP_070403348.1">
    <property type="nucleotide sequence ID" value="NZ_BJVW01000011.1"/>
</dbReference>
<organism evidence="3 4">
    <name type="scientific">Kozakia baliensis</name>
    <dbReference type="NCBI Taxonomy" id="153496"/>
    <lineage>
        <taxon>Bacteria</taxon>
        <taxon>Pseudomonadati</taxon>
        <taxon>Pseudomonadota</taxon>
        <taxon>Alphaproteobacteria</taxon>
        <taxon>Acetobacterales</taxon>
        <taxon>Acetobacteraceae</taxon>
        <taxon>Kozakia</taxon>
    </lineage>
</organism>
<feature type="signal peptide" evidence="2">
    <location>
        <begin position="1"/>
        <end position="18"/>
    </location>
</feature>
<feature type="chain" id="PRO_5043343736" evidence="2">
    <location>
        <begin position="19"/>
        <end position="237"/>
    </location>
</feature>
<dbReference type="EMBL" id="CP014674">
    <property type="protein sequence ID" value="AOX17816.1"/>
    <property type="molecule type" value="Genomic_DNA"/>
</dbReference>